<gene>
    <name evidence="1" type="ORF">RUN215_v1_2540004</name>
</gene>
<sequence length="77" mass="8772">MRDAPGAIYWPRLAAYFCTLYFASISIQPARTDQGSPGGFHCNDFYKHHIRLGALETAALTRELTPLQLRLQPRDHQ</sequence>
<reference evidence="1" key="1">
    <citation type="submission" date="2015-10" db="EMBL/GenBank/DDBJ databases">
        <authorList>
            <person name="Gilbert D.G."/>
        </authorList>
    </citation>
    <scope>NUCLEOTIDE SEQUENCE</scope>
    <source>
        <strain evidence="1">Phyl III-seqv23</strain>
    </source>
</reference>
<protein>
    <submittedName>
        <fullName evidence="1">Uncharacterized protein</fullName>
    </submittedName>
</protein>
<name>A0A0S4X3U9_RALSL</name>
<organism evidence="1">
    <name type="scientific">Ralstonia solanacearum</name>
    <name type="common">Pseudomonas solanacearum</name>
    <dbReference type="NCBI Taxonomy" id="305"/>
    <lineage>
        <taxon>Bacteria</taxon>
        <taxon>Pseudomonadati</taxon>
        <taxon>Pseudomonadota</taxon>
        <taxon>Betaproteobacteria</taxon>
        <taxon>Burkholderiales</taxon>
        <taxon>Burkholderiaceae</taxon>
        <taxon>Ralstonia</taxon>
        <taxon>Ralstonia solanacearum species complex</taxon>
    </lineage>
</organism>
<proteinExistence type="predicted"/>
<dbReference type="AlphaFoldDB" id="A0A0S4X3U9"/>
<accession>A0A0S4X3U9</accession>
<dbReference type="EMBL" id="LN899820">
    <property type="protein sequence ID" value="CUV58580.1"/>
    <property type="molecule type" value="Genomic_DNA"/>
</dbReference>
<evidence type="ECO:0000313" key="1">
    <source>
        <dbReference type="EMBL" id="CUV58580.1"/>
    </source>
</evidence>